<evidence type="ECO:0000256" key="7">
    <source>
        <dbReference type="ARBA" id="ARBA00022842"/>
    </source>
</evidence>
<evidence type="ECO:0000313" key="10">
    <source>
        <dbReference type="Proteomes" id="UP000245489"/>
    </source>
</evidence>
<feature type="domain" description="Polymerase beta nucleotidyltransferase" evidence="8">
    <location>
        <begin position="11"/>
        <end position="96"/>
    </location>
</feature>
<dbReference type="GO" id="GO:0046872">
    <property type="term" value="F:metal ion binding"/>
    <property type="evidence" value="ECO:0007669"/>
    <property type="project" value="UniProtKB-KW"/>
</dbReference>
<dbReference type="SUPFAM" id="SSF81301">
    <property type="entry name" value="Nucleotidyltransferase"/>
    <property type="match status" value="1"/>
</dbReference>
<keyword evidence="3" id="KW-0548">Nucleotidyltransferase</keyword>
<evidence type="ECO:0000256" key="6">
    <source>
        <dbReference type="ARBA" id="ARBA00022840"/>
    </source>
</evidence>
<dbReference type="CDD" id="cd05403">
    <property type="entry name" value="NT_KNTase_like"/>
    <property type="match status" value="1"/>
</dbReference>
<dbReference type="PANTHER" id="PTHR33571:SF14">
    <property type="entry name" value="PROTEIN ADENYLYLTRANSFERASE MJ0435-RELATED"/>
    <property type="match status" value="1"/>
</dbReference>
<evidence type="ECO:0000256" key="2">
    <source>
        <dbReference type="ARBA" id="ARBA00022679"/>
    </source>
</evidence>
<keyword evidence="2" id="KW-0808">Transferase</keyword>
<evidence type="ECO:0000259" key="8">
    <source>
        <dbReference type="Pfam" id="PF18765"/>
    </source>
</evidence>
<evidence type="ECO:0000256" key="1">
    <source>
        <dbReference type="ARBA" id="ARBA00001946"/>
    </source>
</evidence>
<gene>
    <name evidence="9" type="ORF">LV89_01191</name>
</gene>
<dbReference type="Proteomes" id="UP000245489">
    <property type="component" value="Unassembled WGS sequence"/>
</dbReference>
<organism evidence="9 10">
    <name type="scientific">Arcicella aurantiaca</name>
    <dbReference type="NCBI Taxonomy" id="591202"/>
    <lineage>
        <taxon>Bacteria</taxon>
        <taxon>Pseudomonadati</taxon>
        <taxon>Bacteroidota</taxon>
        <taxon>Cytophagia</taxon>
        <taxon>Cytophagales</taxon>
        <taxon>Flectobacillaceae</taxon>
        <taxon>Arcicella</taxon>
    </lineage>
</organism>
<dbReference type="Pfam" id="PF18765">
    <property type="entry name" value="Polbeta"/>
    <property type="match status" value="1"/>
</dbReference>
<evidence type="ECO:0000313" key="9">
    <source>
        <dbReference type="EMBL" id="PWK27784.1"/>
    </source>
</evidence>
<evidence type="ECO:0000256" key="3">
    <source>
        <dbReference type="ARBA" id="ARBA00022695"/>
    </source>
</evidence>
<comment type="cofactor">
    <cofactor evidence="1">
        <name>Mg(2+)</name>
        <dbReference type="ChEBI" id="CHEBI:18420"/>
    </cofactor>
</comment>
<name>A0A316EX60_9BACT</name>
<dbReference type="InterPro" id="IPR043519">
    <property type="entry name" value="NT_sf"/>
</dbReference>
<dbReference type="AlphaFoldDB" id="A0A316EX60"/>
<keyword evidence="4" id="KW-0479">Metal-binding</keyword>
<accession>A0A316EX60</accession>
<evidence type="ECO:0000256" key="4">
    <source>
        <dbReference type="ARBA" id="ARBA00022723"/>
    </source>
</evidence>
<dbReference type="Gene3D" id="3.30.460.10">
    <property type="entry name" value="Beta Polymerase, domain 2"/>
    <property type="match status" value="1"/>
</dbReference>
<reference evidence="9 10" key="1">
    <citation type="submission" date="2018-05" db="EMBL/GenBank/DDBJ databases">
        <title>Genomic Encyclopedia of Archaeal and Bacterial Type Strains, Phase II (KMG-II): from individual species to whole genera.</title>
        <authorList>
            <person name="Goeker M."/>
        </authorList>
    </citation>
    <scope>NUCLEOTIDE SEQUENCE [LARGE SCALE GENOMIC DNA]</scope>
    <source>
        <strain evidence="9 10">DSM 22214</strain>
    </source>
</reference>
<keyword evidence="7" id="KW-0460">Magnesium</keyword>
<keyword evidence="10" id="KW-1185">Reference proteome</keyword>
<protein>
    <recommendedName>
        <fullName evidence="8">Polymerase beta nucleotidyltransferase domain-containing protein</fullName>
    </recommendedName>
</protein>
<keyword evidence="6" id="KW-0067">ATP-binding</keyword>
<dbReference type="PANTHER" id="PTHR33571">
    <property type="entry name" value="SSL8005 PROTEIN"/>
    <property type="match status" value="1"/>
</dbReference>
<dbReference type="OrthoDB" id="798692at2"/>
<dbReference type="InterPro" id="IPR041633">
    <property type="entry name" value="Polbeta"/>
</dbReference>
<evidence type="ECO:0000256" key="5">
    <source>
        <dbReference type="ARBA" id="ARBA00022741"/>
    </source>
</evidence>
<dbReference type="RefSeq" id="WP_109741955.1">
    <property type="nucleotide sequence ID" value="NZ_QGGO01000005.1"/>
</dbReference>
<comment type="caution">
    <text evidence="9">The sequence shown here is derived from an EMBL/GenBank/DDBJ whole genome shotgun (WGS) entry which is preliminary data.</text>
</comment>
<proteinExistence type="predicted"/>
<dbReference type="EMBL" id="QGGO01000005">
    <property type="protein sequence ID" value="PWK27784.1"/>
    <property type="molecule type" value="Genomic_DNA"/>
</dbReference>
<keyword evidence="5" id="KW-0547">Nucleotide-binding</keyword>
<sequence>MTLDSKYRQIIIDYFQDKPVLKAYLFGSFVRGEATEKSDIDILVELDYSQSIGLGFVQMQLDLQEKLLRKVDLVSERALSKFVRPLVEQEKELIYAR</sequence>
<dbReference type="GO" id="GO:0016779">
    <property type="term" value="F:nucleotidyltransferase activity"/>
    <property type="evidence" value="ECO:0007669"/>
    <property type="project" value="UniProtKB-KW"/>
</dbReference>
<dbReference type="GO" id="GO:0005524">
    <property type="term" value="F:ATP binding"/>
    <property type="evidence" value="ECO:0007669"/>
    <property type="project" value="UniProtKB-KW"/>
</dbReference>
<dbReference type="InterPro" id="IPR052038">
    <property type="entry name" value="Type-VII_TA_antitoxin"/>
</dbReference>